<sequence>MARYFTPYRYVVFAKLMAARLTSQSLASAAPRSSDAYHADIPPWIISRYPLWLSENSLPMGTLNYRGVLSERLALFVHSPAPLDITPQAIRLLEAYRYTSQHRQLSWLRSIIPSVAPSSDPFWGAKSVAFRAPVRLTMALGASDRPTGLVLLAPNVTVDGQAQVLQFTYQIIGPKIHLVEVTTYR</sequence>
<keyword evidence="1" id="KW-0732">Signal</keyword>
<comment type="caution">
    <text evidence="2">The sequence shown here is derived from an EMBL/GenBank/DDBJ whole genome shotgun (WGS) entry which is preliminary data.</text>
</comment>
<accession>A0A7Y0Q1S3</accession>
<feature type="signal peptide" evidence="1">
    <location>
        <begin position="1"/>
        <end position="29"/>
    </location>
</feature>
<proteinExistence type="predicted"/>
<name>A0A7Y0Q1S3_9FIRM</name>
<dbReference type="AlphaFoldDB" id="A0A7Y0Q1S3"/>
<dbReference type="RefSeq" id="WP_169098673.1">
    <property type="nucleotide sequence ID" value="NZ_JABBVZ010000022.1"/>
</dbReference>
<gene>
    <name evidence="2" type="ORF">HIJ39_08540</name>
</gene>
<dbReference type="EMBL" id="JABBVZ010000022">
    <property type="protein sequence ID" value="NMP22398.1"/>
    <property type="molecule type" value="Genomic_DNA"/>
</dbReference>
<feature type="chain" id="PRO_5031481173" evidence="1">
    <location>
        <begin position="30"/>
        <end position="185"/>
    </location>
</feature>
<evidence type="ECO:0000313" key="3">
    <source>
        <dbReference type="Proteomes" id="UP000533476"/>
    </source>
</evidence>
<evidence type="ECO:0000313" key="2">
    <source>
        <dbReference type="EMBL" id="NMP22398.1"/>
    </source>
</evidence>
<protein>
    <submittedName>
        <fullName evidence="2">Uncharacterized protein</fullName>
    </submittedName>
</protein>
<dbReference type="Proteomes" id="UP000533476">
    <property type="component" value="Unassembled WGS sequence"/>
</dbReference>
<organism evidence="2 3">
    <name type="scientific">Sulfobacillus harzensis</name>
    <dbReference type="NCBI Taxonomy" id="2729629"/>
    <lineage>
        <taxon>Bacteria</taxon>
        <taxon>Bacillati</taxon>
        <taxon>Bacillota</taxon>
        <taxon>Clostridia</taxon>
        <taxon>Eubacteriales</taxon>
        <taxon>Clostridiales Family XVII. Incertae Sedis</taxon>
        <taxon>Sulfobacillus</taxon>
    </lineage>
</organism>
<evidence type="ECO:0000256" key="1">
    <source>
        <dbReference type="SAM" id="SignalP"/>
    </source>
</evidence>
<reference evidence="2 3" key="1">
    <citation type="submission" date="2020-04" db="EMBL/GenBank/DDBJ databases">
        <authorList>
            <person name="Zhang R."/>
            <person name="Schippers A."/>
        </authorList>
    </citation>
    <scope>NUCLEOTIDE SEQUENCE [LARGE SCALE GENOMIC DNA]</scope>
    <source>
        <strain evidence="2 3">DSM 109850</strain>
    </source>
</reference>
<keyword evidence="3" id="KW-1185">Reference proteome</keyword>